<dbReference type="SUPFAM" id="SSF47072">
    <property type="entry name" value="Cysteine alpha-hairpin motif"/>
    <property type="match status" value="2"/>
</dbReference>
<keyword evidence="6" id="KW-1015">Disulfide bond</keyword>
<name>A0ABD1Q939_9LAMI</name>
<dbReference type="Pfam" id="PF05051">
    <property type="entry name" value="COX17"/>
    <property type="match status" value="2"/>
</dbReference>
<evidence type="ECO:0000256" key="4">
    <source>
        <dbReference type="ARBA" id="ARBA00023008"/>
    </source>
</evidence>
<comment type="caution">
    <text evidence="9">The sequence shown here is derived from an EMBL/GenBank/DDBJ whole genome shotgun (WGS) entry which is preliminary data.</text>
</comment>
<evidence type="ECO:0000256" key="8">
    <source>
        <dbReference type="PIRSR" id="PIRSR607745-1"/>
    </source>
</evidence>
<dbReference type="AlphaFoldDB" id="A0ABD1Q939"/>
<dbReference type="FunFam" id="1.10.287.1130:FF:000003">
    <property type="entry name" value="Cytochrome c oxidase copper chaperone"/>
    <property type="match status" value="2"/>
</dbReference>
<sequence length="191" mass="20985">MDGVDAEIDSGSAIIVSQELCGGTMGGLPLQNSSSVVSLQSQKDQGSATVAPASDSKPKKKICCACPDTKKLRDECIVEHGETACEKWIEAHRRCLRAEGFNSLPLQKRQLSCKCFFYCYKIEGKYRYLADDQGSATVAPASDSKPKKKICCACPDTKKLRDECIVEHGETACEKWIEAHRRCLRAEGFNV</sequence>
<dbReference type="InterPro" id="IPR007745">
    <property type="entry name" value="Cyt_c_oxidase_Cu-chaperone"/>
</dbReference>
<dbReference type="GO" id="GO:0005758">
    <property type="term" value="C:mitochondrial intermembrane space"/>
    <property type="evidence" value="ECO:0007669"/>
    <property type="project" value="UniProtKB-SubCell"/>
</dbReference>
<dbReference type="Proteomes" id="UP001604277">
    <property type="component" value="Unassembled WGS sequence"/>
</dbReference>
<feature type="binding site" evidence="8">
    <location>
        <position position="151"/>
    </location>
    <ligand>
        <name>Cu cation</name>
        <dbReference type="ChEBI" id="CHEBI:23378"/>
    </ligand>
</feature>
<protein>
    <submittedName>
        <fullName evidence="9">Cytochrome</fullName>
    </submittedName>
</protein>
<dbReference type="PROSITE" id="PS51808">
    <property type="entry name" value="CHCH"/>
    <property type="match status" value="2"/>
</dbReference>
<gene>
    <name evidence="9" type="ORF">Fot_48402</name>
</gene>
<evidence type="ECO:0000256" key="5">
    <source>
        <dbReference type="ARBA" id="ARBA00023128"/>
    </source>
</evidence>
<evidence type="ECO:0000256" key="2">
    <source>
        <dbReference type="ARBA" id="ARBA00009241"/>
    </source>
</evidence>
<evidence type="ECO:0000256" key="7">
    <source>
        <dbReference type="ARBA" id="ARBA00023186"/>
    </source>
</evidence>
<dbReference type="PANTHER" id="PTHR16719:SF0">
    <property type="entry name" value="CYTOCHROME C OXIDASE COPPER CHAPERONE"/>
    <property type="match status" value="1"/>
</dbReference>
<keyword evidence="3 8" id="KW-0479">Metal-binding</keyword>
<keyword evidence="4 8" id="KW-0186">Copper</keyword>
<evidence type="ECO:0000256" key="1">
    <source>
        <dbReference type="ARBA" id="ARBA00004569"/>
    </source>
</evidence>
<dbReference type="GO" id="GO:0046872">
    <property type="term" value="F:metal ion binding"/>
    <property type="evidence" value="ECO:0007669"/>
    <property type="project" value="UniProtKB-KW"/>
</dbReference>
<proteinExistence type="inferred from homology"/>
<reference evidence="10" key="1">
    <citation type="submission" date="2024-07" db="EMBL/GenBank/DDBJ databases">
        <title>Two chromosome-level genome assemblies of Korean endemic species Abeliophyllum distichum and Forsythia ovata (Oleaceae).</title>
        <authorList>
            <person name="Jang H."/>
        </authorList>
    </citation>
    <scope>NUCLEOTIDE SEQUENCE [LARGE SCALE GENOMIC DNA]</scope>
</reference>
<keyword evidence="5" id="KW-0496">Mitochondrion</keyword>
<organism evidence="9 10">
    <name type="scientific">Forsythia ovata</name>
    <dbReference type="NCBI Taxonomy" id="205694"/>
    <lineage>
        <taxon>Eukaryota</taxon>
        <taxon>Viridiplantae</taxon>
        <taxon>Streptophyta</taxon>
        <taxon>Embryophyta</taxon>
        <taxon>Tracheophyta</taxon>
        <taxon>Spermatophyta</taxon>
        <taxon>Magnoliopsida</taxon>
        <taxon>eudicotyledons</taxon>
        <taxon>Gunneridae</taxon>
        <taxon>Pentapetalae</taxon>
        <taxon>asterids</taxon>
        <taxon>lamiids</taxon>
        <taxon>Lamiales</taxon>
        <taxon>Oleaceae</taxon>
        <taxon>Forsythieae</taxon>
        <taxon>Forsythia</taxon>
    </lineage>
</organism>
<feature type="binding site" evidence="8">
    <location>
        <position position="152"/>
    </location>
    <ligand>
        <name>Cu cation</name>
        <dbReference type="ChEBI" id="CHEBI:23378"/>
    </ligand>
</feature>
<evidence type="ECO:0000256" key="6">
    <source>
        <dbReference type="ARBA" id="ARBA00023157"/>
    </source>
</evidence>
<keyword evidence="10" id="KW-1185">Reference proteome</keyword>
<dbReference type="EMBL" id="JBFOLJ010000015">
    <property type="protein sequence ID" value="KAL2472666.1"/>
    <property type="molecule type" value="Genomic_DNA"/>
</dbReference>
<evidence type="ECO:0000256" key="3">
    <source>
        <dbReference type="ARBA" id="ARBA00022723"/>
    </source>
</evidence>
<dbReference type="Gene3D" id="1.10.287.1130">
    <property type="entry name" value="CytochromE C oxidase copper chaperone"/>
    <property type="match status" value="2"/>
</dbReference>
<comment type="similarity">
    <text evidence="2">Belongs to the COX17 family.</text>
</comment>
<accession>A0ABD1Q939</accession>
<dbReference type="PANTHER" id="PTHR16719">
    <property type="entry name" value="CYTOCHROME C OXIDASE COPPER CHAPERONE"/>
    <property type="match status" value="1"/>
</dbReference>
<evidence type="ECO:0000313" key="10">
    <source>
        <dbReference type="Proteomes" id="UP001604277"/>
    </source>
</evidence>
<keyword evidence="7" id="KW-0143">Chaperone</keyword>
<comment type="subcellular location">
    <subcellularLocation>
        <location evidence="1">Mitochondrion intermembrane space</location>
    </subcellularLocation>
</comment>
<dbReference type="InterPro" id="IPR009069">
    <property type="entry name" value="Cys_alpha_HP_mot_SF"/>
</dbReference>
<evidence type="ECO:0000313" key="9">
    <source>
        <dbReference type="EMBL" id="KAL2472666.1"/>
    </source>
</evidence>